<keyword evidence="1" id="KW-0812">Transmembrane</keyword>
<keyword evidence="1" id="KW-0472">Membrane</keyword>
<name>A0A0F9JQC2_9ZZZZ</name>
<proteinExistence type="predicted"/>
<accession>A0A0F9JQC2</accession>
<sequence>MIKFYKNYGFIIFLGVALNEFADLHVWDWQLYAIFVPFIALVIWKDS</sequence>
<organism evidence="2">
    <name type="scientific">marine sediment metagenome</name>
    <dbReference type="NCBI Taxonomy" id="412755"/>
    <lineage>
        <taxon>unclassified sequences</taxon>
        <taxon>metagenomes</taxon>
        <taxon>ecological metagenomes</taxon>
    </lineage>
</organism>
<comment type="caution">
    <text evidence="2">The sequence shown here is derived from an EMBL/GenBank/DDBJ whole genome shotgun (WGS) entry which is preliminary data.</text>
</comment>
<evidence type="ECO:0000313" key="2">
    <source>
        <dbReference type="EMBL" id="KKM07776.1"/>
    </source>
</evidence>
<keyword evidence="1" id="KW-1133">Transmembrane helix</keyword>
<dbReference type="EMBL" id="LAZR01015700">
    <property type="protein sequence ID" value="KKM07776.1"/>
    <property type="molecule type" value="Genomic_DNA"/>
</dbReference>
<evidence type="ECO:0000256" key="1">
    <source>
        <dbReference type="SAM" id="Phobius"/>
    </source>
</evidence>
<gene>
    <name evidence="2" type="ORF">LCGC14_1730580</name>
</gene>
<reference evidence="2" key="1">
    <citation type="journal article" date="2015" name="Nature">
        <title>Complex archaea that bridge the gap between prokaryotes and eukaryotes.</title>
        <authorList>
            <person name="Spang A."/>
            <person name="Saw J.H."/>
            <person name="Jorgensen S.L."/>
            <person name="Zaremba-Niedzwiedzka K."/>
            <person name="Martijn J."/>
            <person name="Lind A.E."/>
            <person name="van Eijk R."/>
            <person name="Schleper C."/>
            <person name="Guy L."/>
            <person name="Ettema T.J."/>
        </authorList>
    </citation>
    <scope>NUCLEOTIDE SEQUENCE</scope>
</reference>
<protein>
    <submittedName>
        <fullName evidence="2">Uncharacterized protein</fullName>
    </submittedName>
</protein>
<feature type="transmembrane region" description="Helical" evidence="1">
    <location>
        <begin position="26"/>
        <end position="44"/>
    </location>
</feature>
<dbReference type="AlphaFoldDB" id="A0A0F9JQC2"/>